<dbReference type="Pfam" id="PF04464">
    <property type="entry name" value="Glyphos_transf"/>
    <property type="match status" value="1"/>
</dbReference>
<dbReference type="RefSeq" id="WP_147869010.1">
    <property type="nucleotide sequence ID" value="NZ_CP036264.1"/>
</dbReference>
<dbReference type="InterPro" id="IPR043148">
    <property type="entry name" value="TagF_C"/>
</dbReference>
<dbReference type="EMBL" id="CP036264">
    <property type="protein sequence ID" value="QEF99646.1"/>
    <property type="molecule type" value="Genomic_DNA"/>
</dbReference>
<dbReference type="AlphaFoldDB" id="A0A5B9MHX6"/>
<evidence type="ECO:0000313" key="1">
    <source>
        <dbReference type="EMBL" id="QEF99646.1"/>
    </source>
</evidence>
<protein>
    <recommendedName>
        <fullName evidence="3">CDP-Glycerol:Poly(Glycerophosphate) glycerophosphotransferase</fullName>
    </recommendedName>
</protein>
<dbReference type="GO" id="GO:0047355">
    <property type="term" value="F:CDP-glycerol glycerophosphotransferase activity"/>
    <property type="evidence" value="ECO:0007669"/>
    <property type="project" value="InterPro"/>
</dbReference>
<dbReference type="KEGG" id="smam:Mal15_37120"/>
<reference evidence="1 2" key="1">
    <citation type="submission" date="2019-02" db="EMBL/GenBank/DDBJ databases">
        <title>Planctomycetal bacteria perform biofilm scaping via a novel small molecule.</title>
        <authorList>
            <person name="Jeske O."/>
            <person name="Boedeker C."/>
            <person name="Wiegand S."/>
            <person name="Breitling P."/>
            <person name="Kallscheuer N."/>
            <person name="Jogler M."/>
            <person name="Rohde M."/>
            <person name="Petersen J."/>
            <person name="Medema M.H."/>
            <person name="Surup F."/>
            <person name="Jogler C."/>
        </authorList>
    </citation>
    <scope>NUCLEOTIDE SEQUENCE [LARGE SCALE GENOMIC DNA]</scope>
    <source>
        <strain evidence="1 2">Mal15</strain>
    </source>
</reference>
<sequence length="660" mass="74370">MNTLLYVTLDKTERIPPETIRNLHDVHVLFLDLSESGIQSELPDSWKRLNSSELFDPDMFRRDFLRFLEEWPKKAIFKQQCFDELFRLRDGYSVWWTSVGAVRTPSNSNVKMLKQLWVLDRALQHTKVERVVLNGRSRELDNAITLRCQRDSILVERNGRTLSTKATSGVVGAKWLAMQLVQLTAVPFKITTLALFVRILTRGHQESRSTRSAPAILLSPNLSRLVKMTDAGVEIPFWDAFLNELKKQFPDVRQKFLLFPKQAKKGHWNMVRWLRDSGAELLDKLDGALPPAERSTGLISWGIALPKQIAALLRFYRIDKSADFRSSFTFANANIYELIIPALGKAVSNMAEWEREVGVLTTTFSRAGNIKAVLLLAEFYRPSMRYIAAAKRLNIPAIGVQHGGIMPMHLVYTVPQGHVGGAPIPSYFAVYGEYVKDIVCKLGAYPEDRVWIAGCPRMDVLVNNVAGRASARAKLDLPTDKKIILLATHTYRTYPWFIQVIKSVFQATADQDDCVVCVKTHPGDVGMLNTYREAAKHSGNASVKFFGDHFETLLIACDFLISGSSTTVLEATLLGRPTICANFSEEPDRFPYVDDGASLPARDDQELRRSIETLLSDQGSDQRKMRREAFVRRHLGPTAEGRGAEAMVQFISPLLSSHVN</sequence>
<organism evidence="1 2">
    <name type="scientific">Stieleria maiorica</name>
    <dbReference type="NCBI Taxonomy" id="2795974"/>
    <lineage>
        <taxon>Bacteria</taxon>
        <taxon>Pseudomonadati</taxon>
        <taxon>Planctomycetota</taxon>
        <taxon>Planctomycetia</taxon>
        <taxon>Pirellulales</taxon>
        <taxon>Pirellulaceae</taxon>
        <taxon>Stieleria</taxon>
    </lineage>
</organism>
<dbReference type="Proteomes" id="UP000321353">
    <property type="component" value="Chromosome"/>
</dbReference>
<gene>
    <name evidence="1" type="ORF">Mal15_37120</name>
</gene>
<dbReference type="InterPro" id="IPR007554">
    <property type="entry name" value="Glycerophosphate_synth"/>
</dbReference>
<accession>A0A5B9MHX6</accession>
<dbReference type="SUPFAM" id="SSF53756">
    <property type="entry name" value="UDP-Glycosyltransferase/glycogen phosphorylase"/>
    <property type="match status" value="1"/>
</dbReference>
<keyword evidence="2" id="KW-1185">Reference proteome</keyword>
<name>A0A5B9MHX6_9BACT</name>
<proteinExistence type="predicted"/>
<dbReference type="Gene3D" id="3.40.50.12580">
    <property type="match status" value="1"/>
</dbReference>
<dbReference type="GO" id="GO:0016020">
    <property type="term" value="C:membrane"/>
    <property type="evidence" value="ECO:0007669"/>
    <property type="project" value="InterPro"/>
</dbReference>
<evidence type="ECO:0000313" key="2">
    <source>
        <dbReference type="Proteomes" id="UP000321353"/>
    </source>
</evidence>
<evidence type="ECO:0008006" key="3">
    <source>
        <dbReference type="Google" id="ProtNLM"/>
    </source>
</evidence>